<keyword evidence="2 5" id="KW-0575">Peroxidase</keyword>
<sequence length="129" mass="14617">ATTSEDWKNASSIYDFTVKDINGQDVALEKYKGHVVLIVNVASMCGLTPVNYKELADLHDKYAEEKGLRILAFPCNQFIREEPGNSEQIECFARKWNANFDMFEKIEVNGNNASPLWKYLKHKQGGTLG</sequence>
<dbReference type="PROSITE" id="PS00460">
    <property type="entry name" value="GLUTATHIONE_PEROXID_1"/>
    <property type="match status" value="1"/>
</dbReference>
<reference evidence="6 7" key="1">
    <citation type="journal article" date="2022" name="Allergy">
        <title>Genome assembly and annotation of Periplaneta americana reveal a comprehensive cockroach allergen profile.</title>
        <authorList>
            <person name="Wang L."/>
            <person name="Xiong Q."/>
            <person name="Saelim N."/>
            <person name="Wang L."/>
            <person name="Nong W."/>
            <person name="Wan A.T."/>
            <person name="Shi M."/>
            <person name="Liu X."/>
            <person name="Cao Q."/>
            <person name="Hui J.H.L."/>
            <person name="Sookrung N."/>
            <person name="Leung T.F."/>
            <person name="Tungtrongchitr A."/>
            <person name="Tsui S.K.W."/>
        </authorList>
    </citation>
    <scope>NUCLEOTIDE SEQUENCE [LARGE SCALE GENOMIC DNA]</scope>
    <source>
        <strain evidence="6">PWHHKU_190912</strain>
    </source>
</reference>
<comment type="caution">
    <text evidence="6">The sequence shown here is derived from an EMBL/GenBank/DDBJ whole genome shotgun (WGS) entry which is preliminary data.</text>
</comment>
<feature type="non-terminal residue" evidence="6">
    <location>
        <position position="129"/>
    </location>
</feature>
<feature type="non-terminal residue" evidence="6">
    <location>
        <position position="1"/>
    </location>
</feature>
<evidence type="ECO:0000256" key="5">
    <source>
        <dbReference type="RuleBase" id="RU000499"/>
    </source>
</evidence>
<dbReference type="PROSITE" id="PS00763">
    <property type="entry name" value="GLUTATHIONE_PEROXID_2"/>
    <property type="match status" value="1"/>
</dbReference>
<evidence type="ECO:0000256" key="1">
    <source>
        <dbReference type="ARBA" id="ARBA00006926"/>
    </source>
</evidence>
<dbReference type="InterPro" id="IPR029759">
    <property type="entry name" value="GPX_AS"/>
</dbReference>
<keyword evidence="7" id="KW-1185">Reference proteome</keyword>
<dbReference type="InterPro" id="IPR036249">
    <property type="entry name" value="Thioredoxin-like_sf"/>
</dbReference>
<keyword evidence="3" id="KW-0712">Selenocysteine</keyword>
<dbReference type="Pfam" id="PF00255">
    <property type="entry name" value="GSHPx"/>
    <property type="match status" value="1"/>
</dbReference>
<organism evidence="6 7">
    <name type="scientific">Periplaneta americana</name>
    <name type="common">American cockroach</name>
    <name type="synonym">Blatta americana</name>
    <dbReference type="NCBI Taxonomy" id="6978"/>
    <lineage>
        <taxon>Eukaryota</taxon>
        <taxon>Metazoa</taxon>
        <taxon>Ecdysozoa</taxon>
        <taxon>Arthropoda</taxon>
        <taxon>Hexapoda</taxon>
        <taxon>Insecta</taxon>
        <taxon>Pterygota</taxon>
        <taxon>Neoptera</taxon>
        <taxon>Polyneoptera</taxon>
        <taxon>Dictyoptera</taxon>
        <taxon>Blattodea</taxon>
        <taxon>Blattoidea</taxon>
        <taxon>Blattidae</taxon>
        <taxon>Blattinae</taxon>
        <taxon>Periplaneta</taxon>
    </lineage>
</organism>
<evidence type="ECO:0000256" key="2">
    <source>
        <dbReference type="ARBA" id="ARBA00022559"/>
    </source>
</evidence>
<dbReference type="InterPro" id="IPR029760">
    <property type="entry name" value="GPX_CS"/>
</dbReference>
<dbReference type="PANTHER" id="PTHR11592">
    <property type="entry name" value="GLUTATHIONE PEROXIDASE"/>
    <property type="match status" value="1"/>
</dbReference>
<evidence type="ECO:0000256" key="4">
    <source>
        <dbReference type="ARBA" id="ARBA00023002"/>
    </source>
</evidence>
<accession>A0ABQ8TMF1</accession>
<evidence type="ECO:0000313" key="6">
    <source>
        <dbReference type="EMBL" id="KAJ4447702.1"/>
    </source>
</evidence>
<dbReference type="PIRSF" id="PIRSF000303">
    <property type="entry name" value="Glutathion_perox"/>
    <property type="match status" value="1"/>
</dbReference>
<dbReference type="PROSITE" id="PS51355">
    <property type="entry name" value="GLUTATHIONE_PEROXID_3"/>
    <property type="match status" value="1"/>
</dbReference>
<dbReference type="EMBL" id="JAJSOF020000005">
    <property type="protein sequence ID" value="KAJ4447702.1"/>
    <property type="molecule type" value="Genomic_DNA"/>
</dbReference>
<evidence type="ECO:0000313" key="7">
    <source>
        <dbReference type="Proteomes" id="UP001148838"/>
    </source>
</evidence>
<evidence type="ECO:0000256" key="3">
    <source>
        <dbReference type="ARBA" id="ARBA00022933"/>
    </source>
</evidence>
<gene>
    <name evidence="6" type="ORF">ANN_09710</name>
</gene>
<dbReference type="InterPro" id="IPR000889">
    <property type="entry name" value="Glutathione_peroxidase"/>
</dbReference>
<dbReference type="Proteomes" id="UP001148838">
    <property type="component" value="Unassembled WGS sequence"/>
</dbReference>
<dbReference type="CDD" id="cd00340">
    <property type="entry name" value="GSH_Peroxidase"/>
    <property type="match status" value="1"/>
</dbReference>
<comment type="similarity">
    <text evidence="1 5">Belongs to the glutathione peroxidase family.</text>
</comment>
<dbReference type="PANTHER" id="PTHR11592:SF134">
    <property type="entry name" value="PHOSPHOLIPID HYDROPEROXIDE GLUTATHIONE PEROXIDASE"/>
    <property type="match status" value="1"/>
</dbReference>
<dbReference type="SUPFAM" id="SSF52833">
    <property type="entry name" value="Thioredoxin-like"/>
    <property type="match status" value="1"/>
</dbReference>
<keyword evidence="4 5" id="KW-0560">Oxidoreductase</keyword>
<proteinExistence type="inferred from homology"/>
<protein>
    <recommendedName>
        <fullName evidence="5">Glutathione peroxidase</fullName>
    </recommendedName>
</protein>
<name>A0ABQ8TMF1_PERAM</name>
<dbReference type="PRINTS" id="PR01011">
    <property type="entry name" value="GLUTPROXDASE"/>
</dbReference>
<dbReference type="Gene3D" id="3.40.30.10">
    <property type="entry name" value="Glutaredoxin"/>
    <property type="match status" value="1"/>
</dbReference>